<comment type="caution">
    <text evidence="4">The sequence shown here is derived from an EMBL/GenBank/DDBJ whole genome shotgun (WGS) entry which is preliminary data.</text>
</comment>
<keyword evidence="4" id="KW-0269">Exonuclease</keyword>
<evidence type="ECO:0000259" key="3">
    <source>
        <dbReference type="Pfam" id="PF03372"/>
    </source>
</evidence>
<feature type="transmembrane region" description="Helical" evidence="2">
    <location>
        <begin position="61"/>
        <end position="79"/>
    </location>
</feature>
<keyword evidence="2" id="KW-0812">Transmembrane</keyword>
<organism evidence="4 5">
    <name type="scientific">Gillisia mitskevichiae</name>
    <dbReference type="NCBI Taxonomy" id="270921"/>
    <lineage>
        <taxon>Bacteria</taxon>
        <taxon>Pseudomonadati</taxon>
        <taxon>Bacteroidota</taxon>
        <taxon>Flavobacteriia</taxon>
        <taxon>Flavobacteriales</taxon>
        <taxon>Flavobacteriaceae</taxon>
        <taxon>Gillisia</taxon>
    </lineage>
</organism>
<feature type="domain" description="Endonuclease/exonuclease/phosphatase" evidence="3">
    <location>
        <begin position="110"/>
        <end position="314"/>
    </location>
</feature>
<feature type="region of interest" description="Disordered" evidence="1">
    <location>
        <begin position="326"/>
        <end position="359"/>
    </location>
</feature>
<keyword evidence="2" id="KW-1133">Transmembrane helix</keyword>
<gene>
    <name evidence="4" type="ORF">BC962_2331</name>
</gene>
<keyword evidence="4" id="KW-0255">Endonuclease</keyword>
<sequence length="359" mass="41779">MGLTEIVVIVIGIIMLIPTLASITRFDHWWIRGFDFPRLQISFLLILEIIAFIIIFKFDELWEVILLFLLVFSLFYQFVRIFPYTPFAKKTVQSFRGDDVKDHISILVSNVLTTNTSYDKLIHLVNNKNPDLLLTLETDKKWESELEVIEVDYKYSVKIPMDNLYGMHLYSKLELENIHVKYLIDDEIPSIHGHVILPNGHQVKIHCLHPKPPSPTEDLTSTNRDAELLFVGRDVKKDQESVLVLGDLNDVAWSRTTRLFQKISGLMDPRLGRGFFNTFHTGFFFLRWPLDHVFHTNDFTLVSIARLKSIGSDHFPMYIKLNHEPRAEGFQDKPEKADSEEQEWAEEKINNGHPTETDV</sequence>
<dbReference type="Pfam" id="PF03372">
    <property type="entry name" value="Exo_endo_phos"/>
    <property type="match status" value="1"/>
</dbReference>
<keyword evidence="4" id="KW-0540">Nuclease</keyword>
<name>A0A495PL32_9FLAO</name>
<dbReference type="SUPFAM" id="SSF56219">
    <property type="entry name" value="DNase I-like"/>
    <property type="match status" value="1"/>
</dbReference>
<keyword evidence="5" id="KW-1185">Reference proteome</keyword>
<dbReference type="Gene3D" id="3.60.10.10">
    <property type="entry name" value="Endonuclease/exonuclease/phosphatase"/>
    <property type="match status" value="1"/>
</dbReference>
<keyword evidence="4" id="KW-0378">Hydrolase</keyword>
<dbReference type="Proteomes" id="UP000276282">
    <property type="component" value="Unassembled WGS sequence"/>
</dbReference>
<protein>
    <submittedName>
        <fullName evidence="4">Endonuclease/exonuclease/phosphatase (EEP) superfamily protein YafD</fullName>
    </submittedName>
</protein>
<keyword evidence="2" id="KW-0472">Membrane</keyword>
<feature type="transmembrane region" description="Helical" evidence="2">
    <location>
        <begin position="6"/>
        <end position="24"/>
    </location>
</feature>
<accession>A0A495PL32</accession>
<feature type="transmembrane region" description="Helical" evidence="2">
    <location>
        <begin position="36"/>
        <end position="55"/>
    </location>
</feature>
<proteinExistence type="predicted"/>
<dbReference type="GO" id="GO:0004527">
    <property type="term" value="F:exonuclease activity"/>
    <property type="evidence" value="ECO:0007669"/>
    <property type="project" value="UniProtKB-KW"/>
</dbReference>
<dbReference type="OrthoDB" id="9796594at2"/>
<reference evidence="4 5" key="1">
    <citation type="submission" date="2018-10" db="EMBL/GenBank/DDBJ databases">
        <title>Genomic Encyclopedia of Archaeal and Bacterial Type Strains, Phase II (KMG-II): from individual species to whole genera.</title>
        <authorList>
            <person name="Goeker M."/>
        </authorList>
    </citation>
    <scope>NUCLEOTIDE SEQUENCE [LARGE SCALE GENOMIC DNA]</scope>
    <source>
        <strain evidence="4 5">DSM 19839</strain>
    </source>
</reference>
<dbReference type="AlphaFoldDB" id="A0A495PL32"/>
<dbReference type="RefSeq" id="WP_121346164.1">
    <property type="nucleotide sequence ID" value="NZ_RBLG01000003.1"/>
</dbReference>
<evidence type="ECO:0000313" key="5">
    <source>
        <dbReference type="Proteomes" id="UP000276282"/>
    </source>
</evidence>
<dbReference type="EMBL" id="RBLG01000003">
    <property type="protein sequence ID" value="RKS50560.1"/>
    <property type="molecule type" value="Genomic_DNA"/>
</dbReference>
<dbReference type="InterPro" id="IPR036691">
    <property type="entry name" value="Endo/exonu/phosph_ase_sf"/>
</dbReference>
<evidence type="ECO:0000313" key="4">
    <source>
        <dbReference type="EMBL" id="RKS50560.1"/>
    </source>
</evidence>
<evidence type="ECO:0000256" key="2">
    <source>
        <dbReference type="SAM" id="Phobius"/>
    </source>
</evidence>
<dbReference type="GO" id="GO:0004519">
    <property type="term" value="F:endonuclease activity"/>
    <property type="evidence" value="ECO:0007669"/>
    <property type="project" value="UniProtKB-KW"/>
</dbReference>
<feature type="compositionally biased region" description="Basic and acidic residues" evidence="1">
    <location>
        <begin position="326"/>
        <end position="350"/>
    </location>
</feature>
<dbReference type="InterPro" id="IPR005135">
    <property type="entry name" value="Endo/exonuclease/phosphatase"/>
</dbReference>
<evidence type="ECO:0000256" key="1">
    <source>
        <dbReference type="SAM" id="MobiDB-lite"/>
    </source>
</evidence>